<feature type="compositionally biased region" description="Polar residues" evidence="1">
    <location>
        <begin position="9"/>
        <end position="23"/>
    </location>
</feature>
<dbReference type="Proteomes" id="UP000799771">
    <property type="component" value="Unassembled WGS sequence"/>
</dbReference>
<proteinExistence type="predicted"/>
<protein>
    <submittedName>
        <fullName evidence="2">Uncharacterized protein</fullName>
    </submittedName>
</protein>
<evidence type="ECO:0000256" key="1">
    <source>
        <dbReference type="SAM" id="MobiDB-lite"/>
    </source>
</evidence>
<feature type="region of interest" description="Disordered" evidence="1">
    <location>
        <begin position="1"/>
        <end position="61"/>
    </location>
</feature>
<feature type="region of interest" description="Disordered" evidence="1">
    <location>
        <begin position="75"/>
        <end position="109"/>
    </location>
</feature>
<dbReference type="EMBL" id="ML977515">
    <property type="protein sequence ID" value="KAF2125661.1"/>
    <property type="molecule type" value="Genomic_DNA"/>
</dbReference>
<name>A0A6A6A4Y5_9PLEO</name>
<reference evidence="2" key="1">
    <citation type="journal article" date="2020" name="Stud. Mycol.">
        <title>101 Dothideomycetes genomes: a test case for predicting lifestyles and emergence of pathogens.</title>
        <authorList>
            <person name="Haridas S."/>
            <person name="Albert R."/>
            <person name="Binder M."/>
            <person name="Bloem J."/>
            <person name="Labutti K."/>
            <person name="Salamov A."/>
            <person name="Andreopoulos B."/>
            <person name="Baker S."/>
            <person name="Barry K."/>
            <person name="Bills G."/>
            <person name="Bluhm B."/>
            <person name="Cannon C."/>
            <person name="Castanera R."/>
            <person name="Culley D."/>
            <person name="Daum C."/>
            <person name="Ezra D."/>
            <person name="Gonzalez J."/>
            <person name="Henrissat B."/>
            <person name="Kuo A."/>
            <person name="Liang C."/>
            <person name="Lipzen A."/>
            <person name="Lutzoni F."/>
            <person name="Magnuson J."/>
            <person name="Mondo S."/>
            <person name="Nolan M."/>
            <person name="Ohm R."/>
            <person name="Pangilinan J."/>
            <person name="Park H.-J."/>
            <person name="Ramirez L."/>
            <person name="Alfaro M."/>
            <person name="Sun H."/>
            <person name="Tritt A."/>
            <person name="Yoshinaga Y."/>
            <person name="Zwiers L.-H."/>
            <person name="Turgeon B."/>
            <person name="Goodwin S."/>
            <person name="Spatafora J."/>
            <person name="Crous P."/>
            <person name="Grigoriev I."/>
        </authorList>
    </citation>
    <scope>NUCLEOTIDE SEQUENCE</scope>
    <source>
        <strain evidence="2">CBS 119687</strain>
    </source>
</reference>
<accession>A0A6A6A4Y5</accession>
<evidence type="ECO:0000313" key="2">
    <source>
        <dbReference type="EMBL" id="KAF2125661.1"/>
    </source>
</evidence>
<gene>
    <name evidence="2" type="ORF">P153DRAFT_389113</name>
</gene>
<keyword evidence="3" id="KW-1185">Reference proteome</keyword>
<dbReference type="RefSeq" id="XP_033520053.1">
    <property type="nucleotide sequence ID" value="XM_033670817.1"/>
</dbReference>
<feature type="region of interest" description="Disordered" evidence="1">
    <location>
        <begin position="132"/>
        <end position="152"/>
    </location>
</feature>
<evidence type="ECO:0000313" key="3">
    <source>
        <dbReference type="Proteomes" id="UP000799771"/>
    </source>
</evidence>
<organism evidence="2 3">
    <name type="scientific">Dothidotthia symphoricarpi CBS 119687</name>
    <dbReference type="NCBI Taxonomy" id="1392245"/>
    <lineage>
        <taxon>Eukaryota</taxon>
        <taxon>Fungi</taxon>
        <taxon>Dikarya</taxon>
        <taxon>Ascomycota</taxon>
        <taxon>Pezizomycotina</taxon>
        <taxon>Dothideomycetes</taxon>
        <taxon>Pleosporomycetidae</taxon>
        <taxon>Pleosporales</taxon>
        <taxon>Dothidotthiaceae</taxon>
        <taxon>Dothidotthia</taxon>
    </lineage>
</organism>
<sequence length="152" mass="16876">MPKRRHANTSRPGSPNKTPTSFQRPRRHTSSAESYGERHNPINLISSSSHTPLLPGPHGQTTGIVLNSEAWRSCTPMQDKSPIESHIPPLPLHRPSSYPHLHPRPVADRPRVKRTRLGHMYEVSLAAGLIAEEEEVADDNGVQPADIDEDEP</sequence>
<dbReference type="AlphaFoldDB" id="A0A6A6A4Y5"/>
<dbReference type="GeneID" id="54411249"/>